<evidence type="ECO:0000256" key="7">
    <source>
        <dbReference type="ARBA" id="ARBA00023304"/>
    </source>
</evidence>
<keyword evidence="6" id="KW-0663">Pyridoxal phosphate</keyword>
<dbReference type="SUPFAM" id="SSF56752">
    <property type="entry name" value="D-aminoacid aminotransferase-like PLP-dependent enzymes"/>
    <property type="match status" value="1"/>
</dbReference>
<evidence type="ECO:0000256" key="2">
    <source>
        <dbReference type="ARBA" id="ARBA00009320"/>
    </source>
</evidence>
<accession>A0A078AD89</accession>
<name>A0A078AD89_STYLE</name>
<dbReference type="PANTHER" id="PTHR11825:SF44">
    <property type="entry name" value="BRANCHED-CHAIN-AMINO-ACID AMINOTRANSFERASE"/>
    <property type="match status" value="1"/>
</dbReference>
<evidence type="ECO:0000313" key="8">
    <source>
        <dbReference type="EMBL" id="CDW79497.1"/>
    </source>
</evidence>
<dbReference type="Gene3D" id="3.20.10.10">
    <property type="entry name" value="D-amino Acid Aminotransferase, subunit A, domain 2"/>
    <property type="match status" value="1"/>
</dbReference>
<dbReference type="GO" id="GO:0009082">
    <property type="term" value="P:branched-chain amino acid biosynthetic process"/>
    <property type="evidence" value="ECO:0007669"/>
    <property type="project" value="UniProtKB-KW"/>
</dbReference>
<dbReference type="Pfam" id="PF01063">
    <property type="entry name" value="Aminotran_4"/>
    <property type="match status" value="1"/>
</dbReference>
<reference evidence="8 9" key="1">
    <citation type="submission" date="2014-06" db="EMBL/GenBank/DDBJ databases">
        <authorList>
            <person name="Swart Estienne"/>
        </authorList>
    </citation>
    <scope>NUCLEOTIDE SEQUENCE [LARGE SCALE GENOMIC DNA]</scope>
    <source>
        <strain evidence="8 9">130c</strain>
    </source>
</reference>
<keyword evidence="5" id="KW-0808">Transferase</keyword>
<dbReference type="Proteomes" id="UP000039865">
    <property type="component" value="Unassembled WGS sequence"/>
</dbReference>
<comment type="cofactor">
    <cofactor evidence="1">
        <name>pyridoxal 5'-phosphate</name>
        <dbReference type="ChEBI" id="CHEBI:597326"/>
    </cofactor>
</comment>
<dbReference type="GO" id="GO:0008652">
    <property type="term" value="P:amino acid biosynthetic process"/>
    <property type="evidence" value="ECO:0007669"/>
    <property type="project" value="UniProtKB-KW"/>
</dbReference>
<protein>
    <recommendedName>
        <fullName evidence="10">Branched-chain-amino-acid aminotransferase</fullName>
    </recommendedName>
</protein>
<sequence>MLSKQLRNLAIKSSGNSFFMGLRSSQMMTNQQAKDLKIEQRQPKLQKPNTQNGDPYAFGRVFTDHMIQIDYNAENGWDAPKIVPYGSFPMAITASSLHYGISAYEGITVVKNKDTNAPQAFRVRDNLNSFKLSNEHLDLPTFDTEELLKCIQGLVKVDQDWFPNIKDLNSQLYVRLNHVSTDPTLGVKSPRFTKLYAILNPNTFKKKSLKIKCSQDASKSWPLGHGQYRLSGNLGPLLPQLVDARNNGFDDVLWLLDDYVHEMTVLNVFAYMKNRFGDYELITPANDGCIFNGTIRQSILEMADEIQKEKKVKVVERSLSIHEIINAYKEERLIEFFGGATSSNIQSISRLQFRDQTIDLSGRPTPLADHLNNKLLSIMTGPSDHKWVTPLL</sequence>
<dbReference type="Gene3D" id="3.30.470.10">
    <property type="match status" value="1"/>
</dbReference>
<keyword evidence="3" id="KW-0032">Aminotransferase</keyword>
<evidence type="ECO:0000256" key="6">
    <source>
        <dbReference type="ARBA" id="ARBA00022898"/>
    </source>
</evidence>
<evidence type="ECO:0008006" key="10">
    <source>
        <dbReference type="Google" id="ProtNLM"/>
    </source>
</evidence>
<dbReference type="AlphaFoldDB" id="A0A078AD89"/>
<organism evidence="8 9">
    <name type="scientific">Stylonychia lemnae</name>
    <name type="common">Ciliate</name>
    <dbReference type="NCBI Taxonomy" id="5949"/>
    <lineage>
        <taxon>Eukaryota</taxon>
        <taxon>Sar</taxon>
        <taxon>Alveolata</taxon>
        <taxon>Ciliophora</taxon>
        <taxon>Intramacronucleata</taxon>
        <taxon>Spirotrichea</taxon>
        <taxon>Stichotrichia</taxon>
        <taxon>Sporadotrichida</taxon>
        <taxon>Oxytrichidae</taxon>
        <taxon>Stylonychinae</taxon>
        <taxon>Stylonychia</taxon>
    </lineage>
</organism>
<dbReference type="InterPro" id="IPR036038">
    <property type="entry name" value="Aminotransferase-like"/>
</dbReference>
<keyword evidence="9" id="KW-1185">Reference proteome</keyword>
<dbReference type="OMA" id="RGWIIEI"/>
<dbReference type="PANTHER" id="PTHR11825">
    <property type="entry name" value="SUBGROUP IIII AMINOTRANSFERASE"/>
    <property type="match status" value="1"/>
</dbReference>
<evidence type="ECO:0000256" key="3">
    <source>
        <dbReference type="ARBA" id="ARBA00022576"/>
    </source>
</evidence>
<dbReference type="EMBL" id="CCKQ01008058">
    <property type="protein sequence ID" value="CDW79497.1"/>
    <property type="molecule type" value="Genomic_DNA"/>
</dbReference>
<evidence type="ECO:0000256" key="1">
    <source>
        <dbReference type="ARBA" id="ARBA00001933"/>
    </source>
</evidence>
<evidence type="ECO:0000256" key="5">
    <source>
        <dbReference type="ARBA" id="ARBA00022679"/>
    </source>
</evidence>
<dbReference type="InParanoid" id="A0A078AD89"/>
<dbReference type="InterPro" id="IPR005786">
    <property type="entry name" value="B_amino_transII"/>
</dbReference>
<dbReference type="InterPro" id="IPR043131">
    <property type="entry name" value="BCAT-like_N"/>
</dbReference>
<evidence type="ECO:0000256" key="4">
    <source>
        <dbReference type="ARBA" id="ARBA00022605"/>
    </source>
</evidence>
<comment type="similarity">
    <text evidence="2">Belongs to the class-IV pyridoxal-phosphate-dependent aminotransferase family.</text>
</comment>
<dbReference type="PIRSF" id="PIRSF006468">
    <property type="entry name" value="BCAT1"/>
    <property type="match status" value="1"/>
</dbReference>
<evidence type="ECO:0000313" key="9">
    <source>
        <dbReference type="Proteomes" id="UP000039865"/>
    </source>
</evidence>
<dbReference type="GO" id="GO:0004084">
    <property type="term" value="F:branched-chain-amino-acid transaminase activity"/>
    <property type="evidence" value="ECO:0007669"/>
    <property type="project" value="InterPro"/>
</dbReference>
<dbReference type="InterPro" id="IPR001544">
    <property type="entry name" value="Aminotrans_IV"/>
</dbReference>
<proteinExistence type="inferred from homology"/>
<dbReference type="OrthoDB" id="1732691at2759"/>
<keyword evidence="4" id="KW-0028">Amino-acid biosynthesis</keyword>
<gene>
    <name evidence="8" type="primary">Contig19574.g944</name>
    <name evidence="8" type="ORF">STYLEM_8486</name>
</gene>
<keyword evidence="7" id="KW-0100">Branched-chain amino acid biosynthesis</keyword>
<dbReference type="InterPro" id="IPR043132">
    <property type="entry name" value="BCAT-like_C"/>
</dbReference>